<dbReference type="InterPro" id="IPR006620">
    <property type="entry name" value="Pro_4_hyd_alph"/>
</dbReference>
<accession>A0A507B8G4</accession>
<evidence type="ECO:0000313" key="8">
    <source>
        <dbReference type="EMBL" id="TPX13361.1"/>
    </source>
</evidence>
<dbReference type="InterPro" id="IPR044862">
    <property type="entry name" value="Pro_4_hyd_alph_FE2OG_OXY"/>
</dbReference>
<gene>
    <name evidence="8" type="ORF">E0L32_006334</name>
</gene>
<evidence type="ECO:0000256" key="1">
    <source>
        <dbReference type="ARBA" id="ARBA00001961"/>
    </source>
</evidence>
<dbReference type="Pfam" id="PF13640">
    <property type="entry name" value="2OG-FeII_Oxy_3"/>
    <property type="match status" value="1"/>
</dbReference>
<dbReference type="PROSITE" id="PS51471">
    <property type="entry name" value="FE2OG_OXY"/>
    <property type="match status" value="1"/>
</dbReference>
<comment type="caution">
    <text evidence="8">The sequence shown here is derived from an EMBL/GenBank/DDBJ whole genome shotgun (WGS) entry which is preliminary data.</text>
</comment>
<keyword evidence="6" id="KW-0732">Signal</keyword>
<dbReference type="RefSeq" id="XP_030995072.1">
    <property type="nucleotide sequence ID" value="XM_031140955.1"/>
</dbReference>
<dbReference type="SMART" id="SM00702">
    <property type="entry name" value="P4Hc"/>
    <property type="match status" value="1"/>
</dbReference>
<dbReference type="STRING" id="1093900.A0A507B8G4"/>
<name>A0A507B8G4_9PEZI</name>
<evidence type="ECO:0000313" key="9">
    <source>
        <dbReference type="Proteomes" id="UP000319257"/>
    </source>
</evidence>
<comment type="cofactor">
    <cofactor evidence="1">
        <name>L-ascorbate</name>
        <dbReference type="ChEBI" id="CHEBI:38290"/>
    </cofactor>
</comment>
<dbReference type="OrthoDB" id="420380at2759"/>
<dbReference type="PANTHER" id="PTHR10869:SF246">
    <property type="entry name" value="TRANSMEMBRANE PROLYL 4-HYDROXYLASE"/>
    <property type="match status" value="1"/>
</dbReference>
<dbReference type="AlphaFoldDB" id="A0A507B8G4"/>
<evidence type="ECO:0000256" key="5">
    <source>
        <dbReference type="ARBA" id="ARBA00023004"/>
    </source>
</evidence>
<keyword evidence="3" id="KW-0223">Dioxygenase</keyword>
<dbReference type="InterPro" id="IPR005123">
    <property type="entry name" value="Oxoglu/Fe-dep_dioxygenase_dom"/>
</dbReference>
<dbReference type="Proteomes" id="UP000319257">
    <property type="component" value="Unassembled WGS sequence"/>
</dbReference>
<dbReference type="InterPro" id="IPR045054">
    <property type="entry name" value="P4HA-like"/>
</dbReference>
<dbReference type="EMBL" id="SKBQ01000035">
    <property type="protein sequence ID" value="TPX13361.1"/>
    <property type="molecule type" value="Genomic_DNA"/>
</dbReference>
<dbReference type="GO" id="GO:0004656">
    <property type="term" value="F:procollagen-proline 4-dioxygenase activity"/>
    <property type="evidence" value="ECO:0007669"/>
    <property type="project" value="TreeGrafter"/>
</dbReference>
<reference evidence="8 9" key="1">
    <citation type="submission" date="2019-06" db="EMBL/GenBank/DDBJ databases">
        <title>Draft genome sequence of the filamentous fungus Phialemoniopsis curvata isolated from diesel fuel.</title>
        <authorList>
            <person name="Varaljay V.A."/>
            <person name="Lyon W.J."/>
            <person name="Crouch A.L."/>
            <person name="Drake C.E."/>
            <person name="Hollomon J.M."/>
            <person name="Nadeau L.J."/>
            <person name="Nunn H.S."/>
            <person name="Stevenson B.S."/>
            <person name="Bojanowski C.L."/>
            <person name="Crookes-Goodson W.J."/>
        </authorList>
    </citation>
    <scope>NUCLEOTIDE SEQUENCE [LARGE SCALE GENOMIC DNA]</scope>
    <source>
        <strain evidence="8 9">D216</strain>
    </source>
</reference>
<keyword evidence="5" id="KW-0408">Iron</keyword>
<evidence type="ECO:0000256" key="3">
    <source>
        <dbReference type="ARBA" id="ARBA00022964"/>
    </source>
</evidence>
<dbReference type="GO" id="GO:0031418">
    <property type="term" value="F:L-ascorbic acid binding"/>
    <property type="evidence" value="ECO:0007669"/>
    <property type="project" value="InterPro"/>
</dbReference>
<keyword evidence="9" id="KW-1185">Reference proteome</keyword>
<evidence type="ECO:0000256" key="2">
    <source>
        <dbReference type="ARBA" id="ARBA00022723"/>
    </source>
</evidence>
<sequence>MMFLRHLLPLSALVLAAADPNKQIPLGGKDVSLCEHPDYKVHIVSRSPLVMYIENFITGEERAHLREITKDTFAHSEVTSSAGAGNALHRVRTSQSTRVDSGDPVVRCIEDRALAFQGFDVSRDHLEPLQLVKYAPGEHYHYHTDWFTDVPRHANAALGGNRISSFFAYITAPGNNTKDEDRITGGGTNFPLLRAPHDPRWCQWIDCDEEWEEGVSFRPVEGNAVYWENLLENGMGDQRVLHAGLPVITGSKIGMNIWTRQGPLDQGIRGSV</sequence>
<dbReference type="InParanoid" id="A0A507B8G4"/>
<keyword evidence="2" id="KW-0479">Metal-binding</keyword>
<evidence type="ECO:0000259" key="7">
    <source>
        <dbReference type="PROSITE" id="PS51471"/>
    </source>
</evidence>
<keyword evidence="4" id="KW-0560">Oxidoreductase</keyword>
<feature type="signal peptide" evidence="6">
    <location>
        <begin position="1"/>
        <end position="18"/>
    </location>
</feature>
<dbReference type="GO" id="GO:0005506">
    <property type="term" value="F:iron ion binding"/>
    <property type="evidence" value="ECO:0007669"/>
    <property type="project" value="InterPro"/>
</dbReference>
<protein>
    <recommendedName>
        <fullName evidence="7">Fe2OG dioxygenase domain-containing protein</fullName>
    </recommendedName>
</protein>
<dbReference type="Gene3D" id="2.60.120.620">
    <property type="entry name" value="q2cbj1_9rhob like domain"/>
    <property type="match status" value="1"/>
</dbReference>
<dbReference type="PANTHER" id="PTHR10869">
    <property type="entry name" value="PROLYL 4-HYDROXYLASE ALPHA SUBUNIT"/>
    <property type="match status" value="1"/>
</dbReference>
<feature type="chain" id="PRO_5021386936" description="Fe2OG dioxygenase domain-containing protein" evidence="6">
    <location>
        <begin position="19"/>
        <end position="272"/>
    </location>
</feature>
<evidence type="ECO:0000256" key="6">
    <source>
        <dbReference type="SAM" id="SignalP"/>
    </source>
</evidence>
<feature type="domain" description="Fe2OG dioxygenase" evidence="7">
    <location>
        <begin position="125"/>
        <end position="261"/>
    </location>
</feature>
<proteinExistence type="predicted"/>
<dbReference type="GO" id="GO:0005783">
    <property type="term" value="C:endoplasmic reticulum"/>
    <property type="evidence" value="ECO:0007669"/>
    <property type="project" value="TreeGrafter"/>
</dbReference>
<organism evidence="8 9">
    <name type="scientific">Thyridium curvatum</name>
    <dbReference type="NCBI Taxonomy" id="1093900"/>
    <lineage>
        <taxon>Eukaryota</taxon>
        <taxon>Fungi</taxon>
        <taxon>Dikarya</taxon>
        <taxon>Ascomycota</taxon>
        <taxon>Pezizomycotina</taxon>
        <taxon>Sordariomycetes</taxon>
        <taxon>Sordariomycetidae</taxon>
        <taxon>Thyridiales</taxon>
        <taxon>Thyridiaceae</taxon>
        <taxon>Thyridium</taxon>
    </lineage>
</organism>
<dbReference type="GeneID" id="41973781"/>
<evidence type="ECO:0000256" key="4">
    <source>
        <dbReference type="ARBA" id="ARBA00023002"/>
    </source>
</evidence>